<dbReference type="EMBL" id="JBJGEB010000001">
    <property type="protein sequence ID" value="MFK7641173.1"/>
    <property type="molecule type" value="Genomic_DNA"/>
</dbReference>
<name>A0ABW8Q0U8_9NEIS</name>
<accession>A0ABW8Q0U8</accession>
<gene>
    <name evidence="1" type="ORF">ACI43T_01475</name>
</gene>
<evidence type="ECO:0008006" key="3">
    <source>
        <dbReference type="Google" id="ProtNLM"/>
    </source>
</evidence>
<evidence type="ECO:0000313" key="1">
    <source>
        <dbReference type="EMBL" id="MFK7641173.1"/>
    </source>
</evidence>
<dbReference type="RefSeq" id="WP_314106060.1">
    <property type="nucleotide sequence ID" value="NZ_JBJGEB010000001.1"/>
</dbReference>
<sequence length="41" mass="4630">MMEELTVKELGQVAGGINWDSFGFLDWLDPDFSNPFSPLLL</sequence>
<dbReference type="Proteomes" id="UP001621964">
    <property type="component" value="Unassembled WGS sequence"/>
</dbReference>
<organism evidence="1 2">
    <name type="scientific">Neisseria oralis</name>
    <dbReference type="NCBI Taxonomy" id="1107316"/>
    <lineage>
        <taxon>Bacteria</taxon>
        <taxon>Pseudomonadati</taxon>
        <taxon>Pseudomonadota</taxon>
        <taxon>Betaproteobacteria</taxon>
        <taxon>Neisseriales</taxon>
        <taxon>Neisseriaceae</taxon>
        <taxon>Neisseria</taxon>
    </lineage>
</organism>
<comment type="caution">
    <text evidence="1">The sequence shown here is derived from an EMBL/GenBank/DDBJ whole genome shotgun (WGS) entry which is preliminary data.</text>
</comment>
<proteinExistence type="predicted"/>
<keyword evidence="2" id="KW-1185">Reference proteome</keyword>
<evidence type="ECO:0000313" key="2">
    <source>
        <dbReference type="Proteomes" id="UP001621964"/>
    </source>
</evidence>
<protein>
    <recommendedName>
        <fullName evidence="3">Bacteriocin</fullName>
    </recommendedName>
</protein>
<reference evidence="1 2" key="1">
    <citation type="submission" date="2024-11" db="EMBL/GenBank/DDBJ databases">
        <authorList>
            <person name="Mikucki A.G."/>
            <person name="Kahler C.M."/>
        </authorList>
    </citation>
    <scope>NUCLEOTIDE SEQUENCE [LARGE SCALE GENOMIC DNA]</scope>
    <source>
        <strain evidence="1 2">EXNM717</strain>
    </source>
</reference>